<dbReference type="EMBL" id="MU865456">
    <property type="protein sequence ID" value="KAK4222745.1"/>
    <property type="molecule type" value="Genomic_DNA"/>
</dbReference>
<dbReference type="Pfam" id="PF07740">
    <property type="entry name" value="Toxin_12"/>
    <property type="match status" value="1"/>
</dbReference>
<dbReference type="GO" id="GO:0008200">
    <property type="term" value="F:ion channel inhibitor activity"/>
    <property type="evidence" value="ECO:0007669"/>
    <property type="project" value="InterPro"/>
</dbReference>
<evidence type="ECO:0000313" key="6">
    <source>
        <dbReference type="Proteomes" id="UP001301958"/>
    </source>
</evidence>
<keyword evidence="6" id="KW-1185">Reference proteome</keyword>
<evidence type="ECO:0000256" key="4">
    <source>
        <dbReference type="SAM" id="SignalP"/>
    </source>
</evidence>
<organism evidence="5 6">
    <name type="scientific">Podospora fimiseda</name>
    <dbReference type="NCBI Taxonomy" id="252190"/>
    <lineage>
        <taxon>Eukaryota</taxon>
        <taxon>Fungi</taxon>
        <taxon>Dikarya</taxon>
        <taxon>Ascomycota</taxon>
        <taxon>Pezizomycotina</taxon>
        <taxon>Sordariomycetes</taxon>
        <taxon>Sordariomycetidae</taxon>
        <taxon>Sordariales</taxon>
        <taxon>Podosporaceae</taxon>
        <taxon>Podospora</taxon>
    </lineage>
</organism>
<dbReference type="Proteomes" id="UP001301958">
    <property type="component" value="Unassembled WGS sequence"/>
</dbReference>
<dbReference type="AlphaFoldDB" id="A0AAN7BGR9"/>
<accession>A0AAN7BGR9</accession>
<keyword evidence="2" id="KW-0964">Secreted</keyword>
<dbReference type="GO" id="GO:0005576">
    <property type="term" value="C:extracellular region"/>
    <property type="evidence" value="ECO:0007669"/>
    <property type="project" value="UniProtKB-SubCell"/>
</dbReference>
<feature type="chain" id="PRO_5043046821" evidence="4">
    <location>
        <begin position="19"/>
        <end position="74"/>
    </location>
</feature>
<evidence type="ECO:0000256" key="1">
    <source>
        <dbReference type="ARBA" id="ARBA00004613"/>
    </source>
</evidence>
<reference evidence="5" key="1">
    <citation type="journal article" date="2023" name="Mol. Phylogenet. Evol.">
        <title>Genome-scale phylogeny and comparative genomics of the fungal order Sordariales.</title>
        <authorList>
            <person name="Hensen N."/>
            <person name="Bonometti L."/>
            <person name="Westerberg I."/>
            <person name="Brannstrom I.O."/>
            <person name="Guillou S."/>
            <person name="Cros-Aarteil S."/>
            <person name="Calhoun S."/>
            <person name="Haridas S."/>
            <person name="Kuo A."/>
            <person name="Mondo S."/>
            <person name="Pangilinan J."/>
            <person name="Riley R."/>
            <person name="LaButti K."/>
            <person name="Andreopoulos B."/>
            <person name="Lipzen A."/>
            <person name="Chen C."/>
            <person name="Yan M."/>
            <person name="Daum C."/>
            <person name="Ng V."/>
            <person name="Clum A."/>
            <person name="Steindorff A."/>
            <person name="Ohm R.A."/>
            <person name="Martin F."/>
            <person name="Silar P."/>
            <person name="Natvig D.O."/>
            <person name="Lalanne C."/>
            <person name="Gautier V."/>
            <person name="Ament-Velasquez S.L."/>
            <person name="Kruys A."/>
            <person name="Hutchinson M.I."/>
            <person name="Powell A.J."/>
            <person name="Barry K."/>
            <person name="Miller A.N."/>
            <person name="Grigoriev I.V."/>
            <person name="Debuchy R."/>
            <person name="Gladieux P."/>
            <person name="Hiltunen Thoren M."/>
            <person name="Johannesson H."/>
        </authorList>
    </citation>
    <scope>NUCLEOTIDE SEQUENCE</scope>
    <source>
        <strain evidence="5">CBS 990.96</strain>
    </source>
</reference>
<evidence type="ECO:0000256" key="2">
    <source>
        <dbReference type="ARBA" id="ARBA00022525"/>
    </source>
</evidence>
<comment type="subcellular location">
    <subcellularLocation>
        <location evidence="1">Secreted</location>
    </subcellularLocation>
</comment>
<sequence>MKYSFQFILFSMLRLVAGLAIPSPWSASPATVTSFYPVTSACHSILTSCRVDSDCCSGLLCRSYDGEYICTPGG</sequence>
<proteinExistence type="predicted"/>
<evidence type="ECO:0000256" key="3">
    <source>
        <dbReference type="ARBA" id="ARBA00023157"/>
    </source>
</evidence>
<evidence type="ECO:0000313" key="5">
    <source>
        <dbReference type="EMBL" id="KAK4222745.1"/>
    </source>
</evidence>
<name>A0AAN7BGR9_9PEZI</name>
<reference evidence="5" key="2">
    <citation type="submission" date="2023-05" db="EMBL/GenBank/DDBJ databases">
        <authorList>
            <consortium name="Lawrence Berkeley National Laboratory"/>
            <person name="Steindorff A."/>
            <person name="Hensen N."/>
            <person name="Bonometti L."/>
            <person name="Westerberg I."/>
            <person name="Brannstrom I.O."/>
            <person name="Guillou S."/>
            <person name="Cros-Aarteil S."/>
            <person name="Calhoun S."/>
            <person name="Haridas S."/>
            <person name="Kuo A."/>
            <person name="Mondo S."/>
            <person name="Pangilinan J."/>
            <person name="Riley R."/>
            <person name="Labutti K."/>
            <person name="Andreopoulos B."/>
            <person name="Lipzen A."/>
            <person name="Chen C."/>
            <person name="Yanf M."/>
            <person name="Daum C."/>
            <person name="Ng V."/>
            <person name="Clum A."/>
            <person name="Ohm R."/>
            <person name="Martin F."/>
            <person name="Silar P."/>
            <person name="Natvig D."/>
            <person name="Lalanne C."/>
            <person name="Gautier V."/>
            <person name="Ament-Velasquez S.L."/>
            <person name="Kruys A."/>
            <person name="Hutchinson M.I."/>
            <person name="Powell A.J."/>
            <person name="Barry K."/>
            <person name="Miller A.N."/>
            <person name="Grigoriev I.V."/>
            <person name="Debuchy R."/>
            <person name="Gladieux P."/>
            <person name="Thoren M.H."/>
            <person name="Johannesson H."/>
        </authorList>
    </citation>
    <scope>NUCLEOTIDE SEQUENCE</scope>
    <source>
        <strain evidence="5">CBS 990.96</strain>
    </source>
</reference>
<keyword evidence="4" id="KW-0732">Signal</keyword>
<feature type="signal peptide" evidence="4">
    <location>
        <begin position="1"/>
        <end position="18"/>
    </location>
</feature>
<gene>
    <name evidence="5" type="ORF">QBC38DRAFT_71597</name>
</gene>
<comment type="caution">
    <text evidence="5">The sequence shown here is derived from an EMBL/GenBank/DDBJ whole genome shotgun (WGS) entry which is preliminary data.</text>
</comment>
<protein>
    <submittedName>
        <fullName evidence="5">Uncharacterized protein</fullName>
    </submittedName>
</protein>
<keyword evidence="3" id="KW-1015">Disulfide bond</keyword>
<dbReference type="InterPro" id="IPR011696">
    <property type="entry name" value="Huwentoxin-1"/>
</dbReference>